<sequence length="189" mass="21418">MKKYILYLILMCLSYIGFAQNLTPPQVVGYLSASTMKVNFPFNVKGIPFAQIPKSVWYPTSVIIADLQMNYYMEGSNSKQINTVRKHVVPDSKTGAWEITGLSIEPSPNSIPNTSVDHNRTTYMLSIYQIHTGQKSAMWYANIQPNYVQVHKIPDQKLGPKVVPIKDKVILNPQPIPPKEIKRKLKSNL</sequence>
<proteinExistence type="predicted"/>
<dbReference type="Proteomes" id="UP001142592">
    <property type="component" value="Unassembled WGS sequence"/>
</dbReference>
<dbReference type="RefSeq" id="WP_029204223.1">
    <property type="nucleotide sequence ID" value="NZ_JAPJUH010000003.1"/>
</dbReference>
<accession>A0A9X3I966</accession>
<reference evidence="2" key="1">
    <citation type="submission" date="2022-11" db="EMBL/GenBank/DDBJ databases">
        <authorList>
            <person name="Graham C."/>
            <person name="Newman J.D."/>
        </authorList>
    </citation>
    <scope>NUCLEOTIDE SEQUENCE</scope>
    <source>
        <strain evidence="2">DSM 19486</strain>
    </source>
</reference>
<dbReference type="EMBL" id="JAPJUH010000003">
    <property type="protein sequence ID" value="MCX3265496.1"/>
    <property type="molecule type" value="Genomic_DNA"/>
</dbReference>
<feature type="chain" id="PRO_5040740873" evidence="1">
    <location>
        <begin position="20"/>
        <end position="189"/>
    </location>
</feature>
<keyword evidence="3" id="KW-1185">Reference proteome</keyword>
<evidence type="ECO:0000313" key="2">
    <source>
        <dbReference type="EMBL" id="MCX3265496.1"/>
    </source>
</evidence>
<comment type="caution">
    <text evidence="2">The sequence shown here is derived from an EMBL/GenBank/DDBJ whole genome shotgun (WGS) entry which is preliminary data.</text>
</comment>
<gene>
    <name evidence="2" type="ORF">OQZ29_12115</name>
</gene>
<evidence type="ECO:0000256" key="1">
    <source>
        <dbReference type="SAM" id="SignalP"/>
    </source>
</evidence>
<keyword evidence="1" id="KW-0732">Signal</keyword>
<feature type="signal peptide" evidence="1">
    <location>
        <begin position="1"/>
        <end position="19"/>
    </location>
</feature>
<protein>
    <submittedName>
        <fullName evidence="2">Uncharacterized protein</fullName>
    </submittedName>
</protein>
<organism evidence="2 3">
    <name type="scientific">Pedobacter agri</name>
    <dbReference type="NCBI Taxonomy" id="454586"/>
    <lineage>
        <taxon>Bacteria</taxon>
        <taxon>Pseudomonadati</taxon>
        <taxon>Bacteroidota</taxon>
        <taxon>Sphingobacteriia</taxon>
        <taxon>Sphingobacteriales</taxon>
        <taxon>Sphingobacteriaceae</taxon>
        <taxon>Pedobacter</taxon>
    </lineage>
</organism>
<dbReference type="AlphaFoldDB" id="A0A9X3I966"/>
<evidence type="ECO:0000313" key="3">
    <source>
        <dbReference type="Proteomes" id="UP001142592"/>
    </source>
</evidence>
<name>A0A9X3I966_9SPHI</name>